<accession>A0A511QWY0</accession>
<proteinExistence type="predicted"/>
<evidence type="ECO:0000313" key="3">
    <source>
        <dbReference type="Proteomes" id="UP000321197"/>
    </source>
</evidence>
<sequence length="189" mass="21598">MKQKLLVAMIAVVVGLSLAQKVDINKAMSTLKQDKQVTLLKEVKLPPPPPQRSAEKKYEVRIRNEADEVFNYVIFLAAPKGKRYFNLYSVRFEDAYSFDNALYGLGYLTGFLMQACLGLTEESTKKLVNWFSEKVEQIQERGIGDFSRDFGPVEMSLMGGVRFDKSGHLIVVLQRKGEPGKNWPRWCER</sequence>
<comment type="caution">
    <text evidence="2">The sequence shown here is derived from an EMBL/GenBank/DDBJ whole genome shotgun (WGS) entry which is preliminary data.</text>
</comment>
<dbReference type="AlphaFoldDB" id="A0A511QWY0"/>
<gene>
    <name evidence="2" type="ORF">MHY01S_00560</name>
</gene>
<evidence type="ECO:0000256" key="1">
    <source>
        <dbReference type="SAM" id="SignalP"/>
    </source>
</evidence>
<dbReference type="RefSeq" id="WP_119340544.1">
    <property type="nucleotide sequence ID" value="NZ_BJXL01000001.1"/>
</dbReference>
<dbReference type="OrthoDB" id="34450at2"/>
<evidence type="ECO:0000313" key="2">
    <source>
        <dbReference type="EMBL" id="GEM81890.1"/>
    </source>
</evidence>
<feature type="signal peptide" evidence="1">
    <location>
        <begin position="1"/>
        <end position="19"/>
    </location>
</feature>
<keyword evidence="1" id="KW-0732">Signal</keyword>
<feature type="chain" id="PRO_5022216813" evidence="1">
    <location>
        <begin position="20"/>
        <end position="189"/>
    </location>
</feature>
<reference evidence="2 3" key="1">
    <citation type="submission" date="2019-07" db="EMBL/GenBank/DDBJ databases">
        <title>Whole genome shotgun sequence of Meiothermus hypogaeus NBRC 106114.</title>
        <authorList>
            <person name="Hosoyama A."/>
            <person name="Uohara A."/>
            <person name="Ohji S."/>
            <person name="Ichikawa N."/>
        </authorList>
    </citation>
    <scope>NUCLEOTIDE SEQUENCE [LARGE SCALE GENOMIC DNA]</scope>
    <source>
        <strain evidence="2 3">NBRC 106114</strain>
    </source>
</reference>
<protein>
    <submittedName>
        <fullName evidence="2">Uncharacterized protein</fullName>
    </submittedName>
</protein>
<dbReference type="EMBL" id="BJXL01000001">
    <property type="protein sequence ID" value="GEM81890.1"/>
    <property type="molecule type" value="Genomic_DNA"/>
</dbReference>
<dbReference type="Proteomes" id="UP000321197">
    <property type="component" value="Unassembled WGS sequence"/>
</dbReference>
<name>A0A511QWY0_9DEIN</name>
<organism evidence="2 3">
    <name type="scientific">Meiothermus hypogaeus NBRC 106114</name>
    <dbReference type="NCBI Taxonomy" id="1227553"/>
    <lineage>
        <taxon>Bacteria</taxon>
        <taxon>Thermotogati</taxon>
        <taxon>Deinococcota</taxon>
        <taxon>Deinococci</taxon>
        <taxon>Thermales</taxon>
        <taxon>Thermaceae</taxon>
        <taxon>Meiothermus</taxon>
    </lineage>
</organism>